<sequence length="1682" mass="185236">MFKFYPLVLLIAICQLVNAQSVSISFSGASLCRGKVERASFSTTGSFNADNYFKVQLSDVSGNFTNPVELTRFYNGSLQKIAFVIPSTTVVGSNYRLRVVSTSPIVTGTPTNPLAVDSTCTTVPSSPVITLQELSSTLICSNTTTTVNWAISNGTLDANHFFTVQLSDANGSFAWPYNLAVAEANTTSASFSIPKGFIEGTKYRIRVIASTPSLISNTNASDISIRTKPVPSITLIPEKPCFGDPVRLIAKDGGLGGSSYAWTGPAMASKDTLLIPSGGPAHDGIYTVTVTKNGCSATATQSLMLTNCKPSWSWALADTAWSNTFNFPSTIIDTEIDEDNNLFVAGFFSQKMTLGNSVINTINGNNVFCNDSPTADKRTGFVAKISADGNLAWYRKWNAQGDISDYQYCDLAINNGQVFLVSEFRAAPNCPTNPRNEASLVIADEEDFSLGTILGYCRFYKIGTFPAEYDYRYKGRFIWMAKFDINGNLDVLSNLTELKTCGLTTDNFDVRASFGLGTKGYYSLKARNNKLWLAYSWSQGLSNTLRYTNGNEIYDSAGLVLLELNPTNLSIINYQKMNVYSPSGAMGMTNIEIDAYNNIVVAGSTATVGLGTAEAISFGPYPLIFGDSDYFTAKYNTGSNNWDWARNSQFILLDQNANAAPSLKLDSQNNIYLGVSFRASYGGTFANLTIPPAPQDYDGNNTAALIKLNTNGDGQWFKINNHTIRSGRNTMGIDKEDNIYFTSYLNNSASVSSFLINEHRLPQKDLATFSNTSGNPFVAIYKPSGDLLGSINNIRVYDALYVNGLVLDNNKGVILSGANLGKASFGQFSVNTNFGNASNSNDNRQRGFITKIANPQSIVLDNTNTFLCTGIQNYINFSTAGNFTNTSFKVELVDVVTNKVLTVATGNSSPISFMVTDSLAGKRYYARVVTTDNTIVGTVRTDKILDINTTLLPIISSNLKGTVSPQGICYTDLPNYRIQTNITGANITLSRNGQVVYVGPNQDYTPSEQQTGVYKVFVEHQGCTGESAELDFRVSRPASAKLIGSQVLDNFNSPAYLSVILEGGGEYNVNIAGVDSALKLNNVFETIEVHPTQNTTYTLSSVSNYCGVGTISGSANVTLCQSAISLINPKDNYTTGTILHETNSSHGEITANNRISNNARVTYSSGRSVLLNPGFYASNTGVFTAEIKGCKSNLVSSRDRDFKLGYQTLHLNRYTADRNIAEMTEFANKGARMYEVTIRLDEVFKTLSQFNHADAAELDKCWFLYDKILKHANNVYDYVALRINVDYDDTRYYFQDRDEFDPTQVPYNTFDNALFNLFGEIVQDQFNNPARVAYGSGHGSFSSLSATAKMKGFVQKIVDRYYPMLGEKLYWVSVATAAQFETGFNYENSWTGQEFVSPHPCEYDYSPDNINGFRNWLVTERYTSLADVNAAYGTNYSDYNQIEPPKVPVDNLIQMNTWNVNAMYNSVLFEDWYHFNYNQMKKFLVDCKNVVKAKNNNIKFCFEAGSVSDQLSAARKTFDIPDISTYADILKANTATMTFNELHTWEGDMLRSNFGGEIETEINEMDLVNLAGITDPATVKQKMVEYCKTSYLNNTRAIIFVSSSSTPYYNGSLDALAEVKNWIDTRTEEFSEGETIYVNLSDLIRNFPQAIAPFSILSSSLPTNGYQNRPKIIITQNTPLGR</sequence>
<dbReference type="Gene3D" id="3.20.20.80">
    <property type="entry name" value="Glycosidases"/>
    <property type="match status" value="1"/>
</dbReference>
<organism evidence="2 3">
    <name type="scientific">Emticicia soli</name>
    <dbReference type="NCBI Taxonomy" id="2027878"/>
    <lineage>
        <taxon>Bacteria</taxon>
        <taxon>Pseudomonadati</taxon>
        <taxon>Bacteroidota</taxon>
        <taxon>Cytophagia</taxon>
        <taxon>Cytophagales</taxon>
        <taxon>Leadbetterellaceae</taxon>
        <taxon>Emticicia</taxon>
    </lineage>
</organism>
<dbReference type="Proteomes" id="UP001597510">
    <property type="component" value="Unassembled WGS sequence"/>
</dbReference>
<dbReference type="RefSeq" id="WP_340234568.1">
    <property type="nucleotide sequence ID" value="NZ_JBBEWC010000002.1"/>
</dbReference>
<dbReference type="EMBL" id="JBHULC010000018">
    <property type="protein sequence ID" value="MFD2522350.1"/>
    <property type="molecule type" value="Genomic_DNA"/>
</dbReference>
<comment type="caution">
    <text evidence="2">The sequence shown here is derived from an EMBL/GenBank/DDBJ whole genome shotgun (WGS) entry which is preliminary data.</text>
</comment>
<protein>
    <submittedName>
        <fullName evidence="2">3-coathanger stack domain-containing protein</fullName>
    </submittedName>
</protein>
<accession>A0ABW5JC86</accession>
<dbReference type="Gene3D" id="2.60.40.10">
    <property type="entry name" value="Immunoglobulins"/>
    <property type="match status" value="1"/>
</dbReference>
<keyword evidence="3" id="KW-1185">Reference proteome</keyword>
<evidence type="ECO:0000256" key="1">
    <source>
        <dbReference type="SAM" id="SignalP"/>
    </source>
</evidence>
<evidence type="ECO:0000313" key="2">
    <source>
        <dbReference type="EMBL" id="MFD2522350.1"/>
    </source>
</evidence>
<reference evidence="3" key="1">
    <citation type="journal article" date="2019" name="Int. J. Syst. Evol. Microbiol.">
        <title>The Global Catalogue of Microorganisms (GCM) 10K type strain sequencing project: providing services to taxonomists for standard genome sequencing and annotation.</title>
        <authorList>
            <consortium name="The Broad Institute Genomics Platform"/>
            <consortium name="The Broad Institute Genome Sequencing Center for Infectious Disease"/>
            <person name="Wu L."/>
            <person name="Ma J."/>
        </authorList>
    </citation>
    <scope>NUCLEOTIDE SEQUENCE [LARGE SCALE GENOMIC DNA]</scope>
    <source>
        <strain evidence="3">KCTC 52344</strain>
    </source>
</reference>
<dbReference type="InterPro" id="IPR013783">
    <property type="entry name" value="Ig-like_fold"/>
</dbReference>
<name>A0ABW5JC86_9BACT</name>
<proteinExistence type="predicted"/>
<feature type="chain" id="PRO_5047305877" evidence="1">
    <location>
        <begin position="20"/>
        <end position="1682"/>
    </location>
</feature>
<keyword evidence="1" id="KW-0732">Signal</keyword>
<feature type="signal peptide" evidence="1">
    <location>
        <begin position="1"/>
        <end position="19"/>
    </location>
</feature>
<dbReference type="NCBIfam" id="NF045639">
    <property type="entry name" value="GCX_COOH"/>
    <property type="match status" value="1"/>
</dbReference>
<dbReference type="InterPro" id="IPR055015">
    <property type="entry name" value="GCX_COOH"/>
</dbReference>
<evidence type="ECO:0000313" key="3">
    <source>
        <dbReference type="Proteomes" id="UP001597510"/>
    </source>
</evidence>
<gene>
    <name evidence="2" type="ORF">ACFSR2_15745</name>
</gene>